<dbReference type="AlphaFoldDB" id="A0A0M9VS47"/>
<gene>
    <name evidence="1" type="ORF">ESCO_006349</name>
</gene>
<accession>A0A0M9VS47</accession>
<proteinExistence type="predicted"/>
<reference evidence="1 2" key="1">
    <citation type="submission" date="2015-07" db="EMBL/GenBank/DDBJ databases">
        <title>The genome of the fungus Escovopsis weberi, a specialized disease agent of ant agriculture.</title>
        <authorList>
            <person name="de Man T.J."/>
            <person name="Stajich J.E."/>
            <person name="Kubicek C.P."/>
            <person name="Chenthamara K."/>
            <person name="Atanasova L."/>
            <person name="Druzhinina I.S."/>
            <person name="Birnbaum S."/>
            <person name="Barribeau S.M."/>
            <person name="Teiling C."/>
            <person name="Suen G."/>
            <person name="Currie C."/>
            <person name="Gerardo N.M."/>
        </authorList>
    </citation>
    <scope>NUCLEOTIDE SEQUENCE [LARGE SCALE GENOMIC DNA]</scope>
</reference>
<organism evidence="1 2">
    <name type="scientific">Escovopsis weberi</name>
    <dbReference type="NCBI Taxonomy" id="150374"/>
    <lineage>
        <taxon>Eukaryota</taxon>
        <taxon>Fungi</taxon>
        <taxon>Dikarya</taxon>
        <taxon>Ascomycota</taxon>
        <taxon>Pezizomycotina</taxon>
        <taxon>Sordariomycetes</taxon>
        <taxon>Hypocreomycetidae</taxon>
        <taxon>Hypocreales</taxon>
        <taxon>Hypocreaceae</taxon>
        <taxon>Escovopsis</taxon>
    </lineage>
</organism>
<comment type="caution">
    <text evidence="1">The sequence shown here is derived from an EMBL/GenBank/DDBJ whole genome shotgun (WGS) entry which is preliminary data.</text>
</comment>
<dbReference type="EMBL" id="LGSR01000026">
    <property type="protein sequence ID" value="KOS17293.1"/>
    <property type="molecule type" value="Genomic_DNA"/>
</dbReference>
<evidence type="ECO:0000313" key="1">
    <source>
        <dbReference type="EMBL" id="KOS17293.1"/>
    </source>
</evidence>
<dbReference type="OrthoDB" id="3437826at2759"/>
<keyword evidence="2" id="KW-1185">Reference proteome</keyword>
<dbReference type="Proteomes" id="UP000053831">
    <property type="component" value="Unassembled WGS sequence"/>
</dbReference>
<sequence length="71" mass="8206">MFLAPVLSAIGQKAPDMLRHHMMMGHRDREMTPESQSVHEMGDTHSGCYFSFPSFENWDETKDDESREVFG</sequence>
<name>A0A0M9VS47_ESCWE</name>
<protein>
    <submittedName>
        <fullName evidence="1">Uncharacterized protein</fullName>
    </submittedName>
</protein>
<evidence type="ECO:0000313" key="2">
    <source>
        <dbReference type="Proteomes" id="UP000053831"/>
    </source>
</evidence>